<organism evidence="1">
    <name type="scientific">hydrothermal vent metagenome</name>
    <dbReference type="NCBI Taxonomy" id="652676"/>
    <lineage>
        <taxon>unclassified sequences</taxon>
        <taxon>metagenomes</taxon>
        <taxon>ecological metagenomes</taxon>
    </lineage>
</organism>
<name>A0A3B0XCN9_9ZZZZ</name>
<dbReference type="EMBL" id="UOFG01000262">
    <property type="protein sequence ID" value="VAW66055.1"/>
    <property type="molecule type" value="Genomic_DNA"/>
</dbReference>
<evidence type="ECO:0000313" key="1">
    <source>
        <dbReference type="EMBL" id="VAW66055.1"/>
    </source>
</evidence>
<accession>A0A3B0XCN9</accession>
<proteinExistence type="predicted"/>
<gene>
    <name evidence="1" type="ORF">MNBD_GAMMA11-2019</name>
</gene>
<reference evidence="1" key="1">
    <citation type="submission" date="2018-06" db="EMBL/GenBank/DDBJ databases">
        <authorList>
            <person name="Zhirakovskaya E."/>
        </authorList>
    </citation>
    <scope>NUCLEOTIDE SEQUENCE</scope>
</reference>
<sequence length="396" mass="44560">MFESITFFNQNKTNPTAPLDIGSLVECMLFYQKTVIVANQSILRQLFTYFGVNRVIELIQEDLLQIEYTETNVGIHTSNINGNEYHDAIQFSSPQHTYAIELRKICIDLIGKEGKGKRTARSIENLIKVKNHEHIILEGARASILDQNYINHAVKSTIKSLIHETIDISGIEFNTEKTDSGISVVSNINFNALNQVYHKYIPPTHSTLSHAQILSHTLNVESELYFSSNNLSEIATSDLSSELISHKVNYVLNKSIKSSNEISEFQQFIFDDAKSLRDAVNNNQIDLDELIKVLKNSQKFKKWISGIDPDEDLIKKYYTEVTEKTFVEKLPGKTTRWGVFTGAGFVVDLVATGGAGTAIGLGLSALDAFYLDSLISGWKPNQYIEEEVKILLNEKT</sequence>
<dbReference type="AlphaFoldDB" id="A0A3B0XCN9"/>
<protein>
    <submittedName>
        <fullName evidence="1">Uncharacterized protein</fullName>
    </submittedName>
</protein>